<gene>
    <name evidence="6" type="ORF">DGYR_LOCUS10597</name>
</gene>
<dbReference type="SUPFAM" id="SSF52087">
    <property type="entry name" value="CRAL/TRIO domain"/>
    <property type="match status" value="1"/>
</dbReference>
<dbReference type="CDD" id="cd00170">
    <property type="entry name" value="SEC14"/>
    <property type="match status" value="1"/>
</dbReference>
<keyword evidence="7" id="KW-1185">Reference proteome</keyword>
<dbReference type="SMART" id="SM00516">
    <property type="entry name" value="SEC14"/>
    <property type="match status" value="1"/>
</dbReference>
<keyword evidence="3" id="KW-0464">Manganese</keyword>
<evidence type="ECO:0000256" key="4">
    <source>
        <dbReference type="SAM" id="MobiDB-lite"/>
    </source>
</evidence>
<evidence type="ECO:0000259" key="5">
    <source>
        <dbReference type="PROSITE" id="PS50191"/>
    </source>
</evidence>
<evidence type="ECO:0000313" key="7">
    <source>
        <dbReference type="Proteomes" id="UP000549394"/>
    </source>
</evidence>
<name>A0A7I8W3S5_9ANNE</name>
<dbReference type="Pfam" id="PF13716">
    <property type="entry name" value="CRAL_TRIO_2"/>
    <property type="match status" value="1"/>
</dbReference>
<organism evidence="6 7">
    <name type="scientific">Dimorphilus gyrociliatus</name>
    <dbReference type="NCBI Taxonomy" id="2664684"/>
    <lineage>
        <taxon>Eukaryota</taxon>
        <taxon>Metazoa</taxon>
        <taxon>Spiralia</taxon>
        <taxon>Lophotrochozoa</taxon>
        <taxon>Annelida</taxon>
        <taxon>Polychaeta</taxon>
        <taxon>Polychaeta incertae sedis</taxon>
        <taxon>Dinophilidae</taxon>
        <taxon>Dimorphilus</taxon>
    </lineage>
</organism>
<comment type="caution">
    <text evidence="6">The sequence shown here is derived from an EMBL/GenBank/DDBJ whole genome shotgun (WGS) entry which is preliminary data.</text>
</comment>
<keyword evidence="1" id="KW-0479">Metal-binding</keyword>
<dbReference type="InterPro" id="IPR036865">
    <property type="entry name" value="CRAL-TRIO_dom_sf"/>
</dbReference>
<proteinExistence type="predicted"/>
<sequence>MDTEIKSSDNISLREANTFDNYQGNGSNQTANCLSNFQGRRKDSFENVPKIKSFMRENMTILENSNIVEASNLRGRKSDSHLHDIQNFTLANVIRSHSTSFDYKIPHEAVDYCLAKQIINEALISYEPPLTDELLNEIFYDETECPVEIQYLPNFDILGGNMDIVTSSLNDMDVESTSFTKALDGPIQFKKNLRLAMDIIKETCSADSGIDSIAAEKHKNEKLSRTESLNLSDFDINSSDELEDDENFDTLYKNVISVNQNKTNENGDLASNSPNINSQTNSDLPKRKILPDFEFSFDFDDDNTIETTSTIDELDEKFTNNNWQIVCIAEQEYEIDVRVIEPYKKVISHGGYYEEGFKAIIVFCTCYLPDKKLKDYDYIMDNLFLYVISTLELLVMDDYVIVFFHGASPKNKLPSLIWLKKCCDMIDKKLKKNLKRLLIVHPTMWLKTLFIMAKPFYSSNFRNKVKYIRNLKNLKENISTDYIFVPKEILEFDVKLKGNC</sequence>
<dbReference type="Proteomes" id="UP000549394">
    <property type="component" value="Unassembled WGS sequence"/>
</dbReference>
<evidence type="ECO:0000256" key="3">
    <source>
        <dbReference type="ARBA" id="ARBA00023211"/>
    </source>
</evidence>
<evidence type="ECO:0000313" key="6">
    <source>
        <dbReference type="EMBL" id="CAD5122847.1"/>
    </source>
</evidence>
<dbReference type="EMBL" id="CAJFCJ010000018">
    <property type="protein sequence ID" value="CAD5122847.1"/>
    <property type="molecule type" value="Genomic_DNA"/>
</dbReference>
<keyword evidence="2" id="KW-0378">Hydrolase</keyword>
<dbReference type="GO" id="GO:0005737">
    <property type="term" value="C:cytoplasm"/>
    <property type="evidence" value="ECO:0007669"/>
    <property type="project" value="TreeGrafter"/>
</dbReference>
<evidence type="ECO:0000256" key="2">
    <source>
        <dbReference type="ARBA" id="ARBA00022801"/>
    </source>
</evidence>
<dbReference type="InterPro" id="IPR022181">
    <property type="entry name" value="Bcl2-/adenovirus-E1B"/>
</dbReference>
<dbReference type="PANTHER" id="PTHR12112">
    <property type="entry name" value="BNIP - RELATED"/>
    <property type="match status" value="1"/>
</dbReference>
<feature type="compositionally biased region" description="Polar residues" evidence="4">
    <location>
        <begin position="262"/>
        <end position="283"/>
    </location>
</feature>
<reference evidence="6 7" key="1">
    <citation type="submission" date="2020-08" db="EMBL/GenBank/DDBJ databases">
        <authorList>
            <person name="Hejnol A."/>
        </authorList>
    </citation>
    <scope>NUCLEOTIDE SEQUENCE [LARGE SCALE GENOMIC DNA]</scope>
</reference>
<accession>A0A7I8W3S5</accession>
<feature type="domain" description="CRAL-TRIO" evidence="5">
    <location>
        <begin position="336"/>
        <end position="500"/>
    </location>
</feature>
<dbReference type="Gene3D" id="3.40.525.10">
    <property type="entry name" value="CRAL-TRIO lipid binding domain"/>
    <property type="match status" value="1"/>
</dbReference>
<dbReference type="PROSITE" id="PS50191">
    <property type="entry name" value="CRAL_TRIO"/>
    <property type="match status" value="1"/>
</dbReference>
<dbReference type="PANTHER" id="PTHR12112:SF22">
    <property type="entry name" value="MANGANESE-DEPENDENT INORGANIC PYROPHOSPHATASE-RELATED"/>
    <property type="match status" value="1"/>
</dbReference>
<feature type="region of interest" description="Disordered" evidence="4">
    <location>
        <begin position="262"/>
        <end position="285"/>
    </location>
</feature>
<dbReference type="Pfam" id="PF12496">
    <property type="entry name" value="BNIP2"/>
    <property type="match status" value="1"/>
</dbReference>
<dbReference type="AlphaFoldDB" id="A0A7I8W3S5"/>
<protein>
    <submittedName>
        <fullName evidence="6">DgyrCDS11249</fullName>
    </submittedName>
</protein>
<dbReference type="OrthoDB" id="19923at2759"/>
<evidence type="ECO:0000256" key="1">
    <source>
        <dbReference type="ARBA" id="ARBA00022723"/>
    </source>
</evidence>
<dbReference type="InterPro" id="IPR001251">
    <property type="entry name" value="CRAL-TRIO_dom"/>
</dbReference>